<dbReference type="Pfam" id="PF00196">
    <property type="entry name" value="GerE"/>
    <property type="match status" value="1"/>
</dbReference>
<dbReference type="InterPro" id="IPR000792">
    <property type="entry name" value="Tscrpt_reg_LuxR_C"/>
</dbReference>
<sequence length="327" mass="37301">MAPNLSRAQHEMLEGMIKAGLTNKSIAEQVDCSSRSVSRIRSNLRMFESTKAPPNRVGRRCKIDPLVQDALFDQLVKEPNMFRSEMIAFIRSRYELDVSLSTITRLLQAAGWTRKNSSRVGEQQNPMLRDLYLYKLTTCKSFQLIFIDESGQNRRTSHRSRAWARKGMRPSRIGDYSRGQTVQVLAAYTQEGVELARVYPGSTNTEVFEDFIRQLLHHCGRWPEPKSVIVMDNASFHGSNGTKDMCAEAGVRLIKLPPYSPDLNPIEEFFSELKTYIRKERRTHADFFANDFESFVRLAVDIVGSRTASAEGHFRHSGILIERACEA</sequence>
<dbReference type="Proteomes" id="UP001287286">
    <property type="component" value="Unassembled WGS sequence"/>
</dbReference>
<evidence type="ECO:0000259" key="1">
    <source>
        <dbReference type="Pfam" id="PF00196"/>
    </source>
</evidence>
<dbReference type="InterPro" id="IPR038717">
    <property type="entry name" value="Tc1-like_DDE_dom"/>
</dbReference>
<evidence type="ECO:0000313" key="3">
    <source>
        <dbReference type="EMBL" id="KAK4077979.1"/>
    </source>
</evidence>
<dbReference type="InterPro" id="IPR012337">
    <property type="entry name" value="RNaseH-like_sf"/>
</dbReference>
<dbReference type="NCBIfam" id="NF033545">
    <property type="entry name" value="transpos_IS630"/>
    <property type="match status" value="1"/>
</dbReference>
<dbReference type="Gene3D" id="3.30.420.10">
    <property type="entry name" value="Ribonuclease H-like superfamily/Ribonuclease H"/>
    <property type="match status" value="1"/>
</dbReference>
<evidence type="ECO:0000313" key="4">
    <source>
        <dbReference type="Proteomes" id="UP001287286"/>
    </source>
</evidence>
<organism evidence="3 4">
    <name type="scientific">Purpureocillium lilacinum</name>
    <name type="common">Paecilomyces lilacinus</name>
    <dbReference type="NCBI Taxonomy" id="33203"/>
    <lineage>
        <taxon>Eukaryota</taxon>
        <taxon>Fungi</taxon>
        <taxon>Dikarya</taxon>
        <taxon>Ascomycota</taxon>
        <taxon>Pezizomycotina</taxon>
        <taxon>Sordariomycetes</taxon>
        <taxon>Hypocreomycetidae</taxon>
        <taxon>Hypocreales</taxon>
        <taxon>Ophiocordycipitaceae</taxon>
        <taxon>Purpureocillium</taxon>
    </lineage>
</organism>
<evidence type="ECO:0000259" key="2">
    <source>
        <dbReference type="Pfam" id="PF13358"/>
    </source>
</evidence>
<dbReference type="InterPro" id="IPR047655">
    <property type="entry name" value="Transpos_IS630-like"/>
</dbReference>
<reference evidence="3 4" key="1">
    <citation type="journal article" date="2024" name="Microbiol. Resour. Announc.">
        <title>Genome annotations for the ascomycete fungi Trichoderma harzianum, Trichoderma aggressivum, and Purpureocillium lilacinum.</title>
        <authorList>
            <person name="Beijen E.P.W."/>
            <person name="Ohm R.A."/>
        </authorList>
    </citation>
    <scope>NUCLEOTIDE SEQUENCE [LARGE SCALE GENOMIC DNA]</scope>
    <source>
        <strain evidence="3 4">CBS 150709</strain>
    </source>
</reference>
<dbReference type="PANTHER" id="PTHR46564">
    <property type="entry name" value="TRANSPOSASE"/>
    <property type="match status" value="1"/>
</dbReference>
<dbReference type="InterPro" id="IPR009057">
    <property type="entry name" value="Homeodomain-like_sf"/>
</dbReference>
<keyword evidence="4" id="KW-1185">Reference proteome</keyword>
<dbReference type="EMBL" id="JAWRVI010000091">
    <property type="protein sequence ID" value="KAK4077979.1"/>
    <property type="molecule type" value="Genomic_DNA"/>
</dbReference>
<dbReference type="PANTHER" id="PTHR46564:SF1">
    <property type="entry name" value="TRANSPOSASE"/>
    <property type="match status" value="1"/>
</dbReference>
<dbReference type="SUPFAM" id="SSF53098">
    <property type="entry name" value="Ribonuclease H-like"/>
    <property type="match status" value="1"/>
</dbReference>
<proteinExistence type="predicted"/>
<dbReference type="InterPro" id="IPR036397">
    <property type="entry name" value="RNaseH_sf"/>
</dbReference>
<feature type="domain" description="Tc1-like transposase DDE" evidence="2">
    <location>
        <begin position="143"/>
        <end position="282"/>
    </location>
</feature>
<comment type="caution">
    <text evidence="3">The sequence shown here is derived from an EMBL/GenBank/DDBJ whole genome shotgun (WGS) entry which is preliminary data.</text>
</comment>
<accession>A0ABR0BHL6</accession>
<gene>
    <name evidence="3" type="ORF">Purlil1_12177</name>
</gene>
<feature type="domain" description="HTH luxR-type" evidence="1">
    <location>
        <begin position="4"/>
        <end position="45"/>
    </location>
</feature>
<protein>
    <submittedName>
        <fullName evidence="3">Transcriptional regulator family: Bacterial regulatory protein, LuxR</fullName>
    </submittedName>
</protein>
<name>A0ABR0BHL6_PURLI</name>
<dbReference type="Pfam" id="PF13358">
    <property type="entry name" value="DDE_3"/>
    <property type="match status" value="1"/>
</dbReference>
<dbReference type="SUPFAM" id="SSF46689">
    <property type="entry name" value="Homeodomain-like"/>
    <property type="match status" value="1"/>
</dbReference>